<evidence type="ECO:0000256" key="1">
    <source>
        <dbReference type="SAM" id="Phobius"/>
    </source>
</evidence>
<comment type="caution">
    <text evidence="2">The sequence shown here is derived from an EMBL/GenBank/DDBJ whole genome shotgun (WGS) entry which is preliminary data.</text>
</comment>
<dbReference type="Proteomes" id="UP000564378">
    <property type="component" value="Unassembled WGS sequence"/>
</dbReference>
<dbReference type="InterPro" id="IPR007047">
    <property type="entry name" value="Flp_Fap"/>
</dbReference>
<dbReference type="AlphaFoldDB" id="A0A842I044"/>
<dbReference type="Pfam" id="PF04964">
    <property type="entry name" value="Flp_Fap"/>
    <property type="match status" value="1"/>
</dbReference>
<evidence type="ECO:0000313" key="2">
    <source>
        <dbReference type="EMBL" id="MBC2778197.1"/>
    </source>
</evidence>
<keyword evidence="1" id="KW-0812">Transmembrane</keyword>
<dbReference type="EMBL" id="JACJVJ010000002">
    <property type="protein sequence ID" value="MBC2778197.1"/>
    <property type="molecule type" value="Genomic_DNA"/>
</dbReference>
<name>A0A842I044_9SPHN</name>
<evidence type="ECO:0000313" key="3">
    <source>
        <dbReference type="Proteomes" id="UP000564378"/>
    </source>
</evidence>
<organism evidence="2 3">
    <name type="scientific">Parasphingopyxis marina</name>
    <dbReference type="NCBI Taxonomy" id="2761622"/>
    <lineage>
        <taxon>Bacteria</taxon>
        <taxon>Pseudomonadati</taxon>
        <taxon>Pseudomonadota</taxon>
        <taxon>Alphaproteobacteria</taxon>
        <taxon>Sphingomonadales</taxon>
        <taxon>Sphingomonadaceae</taxon>
        <taxon>Parasphingopyxis</taxon>
    </lineage>
</organism>
<gene>
    <name evidence="2" type="ORF">H6P80_11275</name>
</gene>
<accession>A0A842I044</accession>
<protein>
    <submittedName>
        <fullName evidence="2">Flp family type IVb pilin</fullName>
    </submittedName>
</protein>
<sequence length="57" mass="6160">MRHWLGRIARDERGATAIEYGLIVSLVVIAMVGALVVLADTTTGMWNNVSNTVESNS</sequence>
<proteinExistence type="predicted"/>
<feature type="transmembrane region" description="Helical" evidence="1">
    <location>
        <begin position="20"/>
        <end position="39"/>
    </location>
</feature>
<reference evidence="2 3" key="1">
    <citation type="submission" date="2020-08" db="EMBL/GenBank/DDBJ databases">
        <title>Draft genome sequence of Parasphingopyxis sp. GrpM-11.</title>
        <authorList>
            <person name="Oh J."/>
            <person name="Roh D.-H."/>
        </authorList>
    </citation>
    <scope>NUCLEOTIDE SEQUENCE [LARGE SCALE GENOMIC DNA]</scope>
    <source>
        <strain evidence="2 3">GrpM-11</strain>
    </source>
</reference>
<keyword evidence="1" id="KW-0472">Membrane</keyword>
<dbReference type="RefSeq" id="WP_185801471.1">
    <property type="nucleotide sequence ID" value="NZ_JACJVJ010000002.1"/>
</dbReference>
<keyword evidence="3" id="KW-1185">Reference proteome</keyword>
<keyword evidence="1" id="KW-1133">Transmembrane helix</keyword>